<organism evidence="7 8">
    <name type="scientific">Lithospermum erythrorhizon</name>
    <name type="common">Purple gromwell</name>
    <name type="synonym">Lithospermum officinale var. erythrorhizon</name>
    <dbReference type="NCBI Taxonomy" id="34254"/>
    <lineage>
        <taxon>Eukaryota</taxon>
        <taxon>Viridiplantae</taxon>
        <taxon>Streptophyta</taxon>
        <taxon>Embryophyta</taxon>
        <taxon>Tracheophyta</taxon>
        <taxon>Spermatophyta</taxon>
        <taxon>Magnoliopsida</taxon>
        <taxon>eudicotyledons</taxon>
        <taxon>Gunneridae</taxon>
        <taxon>Pentapetalae</taxon>
        <taxon>asterids</taxon>
        <taxon>lamiids</taxon>
        <taxon>Boraginales</taxon>
        <taxon>Boraginaceae</taxon>
        <taxon>Boraginoideae</taxon>
        <taxon>Lithospermeae</taxon>
        <taxon>Lithospermum</taxon>
    </lineage>
</organism>
<dbReference type="Proteomes" id="UP001454036">
    <property type="component" value="Unassembled WGS sequence"/>
</dbReference>
<evidence type="ECO:0000313" key="7">
    <source>
        <dbReference type="EMBL" id="GAA0173987.1"/>
    </source>
</evidence>
<dbReference type="AlphaFoldDB" id="A0AAV3RG35"/>
<reference evidence="7 8" key="1">
    <citation type="submission" date="2024-01" db="EMBL/GenBank/DDBJ databases">
        <title>The complete chloroplast genome sequence of Lithospermum erythrorhizon: insights into the phylogenetic relationship among Boraginaceae species and the maternal lineages of purple gromwells.</title>
        <authorList>
            <person name="Okada T."/>
            <person name="Watanabe K."/>
        </authorList>
    </citation>
    <scope>NUCLEOTIDE SEQUENCE [LARGE SCALE GENOMIC DNA]</scope>
</reference>
<keyword evidence="3" id="KW-0378">Hydrolase</keyword>
<evidence type="ECO:0000256" key="4">
    <source>
        <dbReference type="ARBA" id="ARBA00022806"/>
    </source>
</evidence>
<evidence type="ECO:0000256" key="1">
    <source>
        <dbReference type="ARBA" id="ARBA00012552"/>
    </source>
</evidence>
<evidence type="ECO:0000256" key="2">
    <source>
        <dbReference type="ARBA" id="ARBA00022741"/>
    </source>
</evidence>
<dbReference type="SUPFAM" id="SSF52540">
    <property type="entry name" value="P-loop containing nucleoside triphosphate hydrolases"/>
    <property type="match status" value="1"/>
</dbReference>
<keyword evidence="4" id="KW-0347">Helicase</keyword>
<sequence length="181" mass="20126">MIFEKAEEGARKCIVATNIAETSLTVDGIFSVIDTGCYGKMKVYNPCMGMDALQVFPVSSAAMEEETKNSRKIQSEVERELMENERMKRAKIKKQQQVSLPELKKGSSTYLKPKRLGKVRGALARLLNNIYEMGRASNEGIQTYYPISDIYADAFSSSSYSSTLFEPVCQTQASCSEARSA</sequence>
<protein>
    <recommendedName>
        <fullName evidence="1">RNA helicase</fullName>
        <ecNumber evidence="1">3.6.4.13</ecNumber>
    </recommendedName>
</protein>
<dbReference type="PANTHER" id="PTHR18934">
    <property type="entry name" value="ATP-DEPENDENT RNA HELICASE"/>
    <property type="match status" value="1"/>
</dbReference>
<evidence type="ECO:0000313" key="8">
    <source>
        <dbReference type="Proteomes" id="UP001454036"/>
    </source>
</evidence>
<dbReference type="EMBL" id="BAABME010008858">
    <property type="protein sequence ID" value="GAA0173987.1"/>
    <property type="molecule type" value="Genomic_DNA"/>
</dbReference>
<accession>A0AAV3RG35</accession>
<dbReference type="GO" id="GO:0003724">
    <property type="term" value="F:RNA helicase activity"/>
    <property type="evidence" value="ECO:0007669"/>
    <property type="project" value="UniProtKB-EC"/>
</dbReference>
<comment type="catalytic activity">
    <reaction evidence="6">
        <text>ATP + H2O = ADP + phosphate + H(+)</text>
        <dbReference type="Rhea" id="RHEA:13065"/>
        <dbReference type="ChEBI" id="CHEBI:15377"/>
        <dbReference type="ChEBI" id="CHEBI:15378"/>
        <dbReference type="ChEBI" id="CHEBI:30616"/>
        <dbReference type="ChEBI" id="CHEBI:43474"/>
        <dbReference type="ChEBI" id="CHEBI:456216"/>
        <dbReference type="EC" id="3.6.4.13"/>
    </reaction>
</comment>
<comment type="caution">
    <text evidence="7">The sequence shown here is derived from an EMBL/GenBank/DDBJ whole genome shotgun (WGS) entry which is preliminary data.</text>
</comment>
<dbReference type="GO" id="GO:0016787">
    <property type="term" value="F:hydrolase activity"/>
    <property type="evidence" value="ECO:0007669"/>
    <property type="project" value="UniProtKB-KW"/>
</dbReference>
<evidence type="ECO:0000256" key="3">
    <source>
        <dbReference type="ARBA" id="ARBA00022801"/>
    </source>
</evidence>
<keyword evidence="8" id="KW-1185">Reference proteome</keyword>
<dbReference type="Gene3D" id="3.40.50.300">
    <property type="entry name" value="P-loop containing nucleotide triphosphate hydrolases"/>
    <property type="match status" value="1"/>
</dbReference>
<name>A0AAV3RG35_LITER</name>
<gene>
    <name evidence="7" type="ORF">LIER_27474</name>
</gene>
<evidence type="ECO:0000256" key="5">
    <source>
        <dbReference type="ARBA" id="ARBA00022840"/>
    </source>
</evidence>
<proteinExistence type="predicted"/>
<keyword evidence="5" id="KW-0067">ATP-binding</keyword>
<dbReference type="PANTHER" id="PTHR18934:SF91">
    <property type="entry name" value="PRE-MRNA-SPLICING FACTOR ATP-DEPENDENT RNA HELICASE PRP16"/>
    <property type="match status" value="1"/>
</dbReference>
<dbReference type="GO" id="GO:0005524">
    <property type="term" value="F:ATP binding"/>
    <property type="evidence" value="ECO:0007669"/>
    <property type="project" value="UniProtKB-KW"/>
</dbReference>
<evidence type="ECO:0000256" key="6">
    <source>
        <dbReference type="ARBA" id="ARBA00047984"/>
    </source>
</evidence>
<dbReference type="GO" id="GO:0003723">
    <property type="term" value="F:RNA binding"/>
    <property type="evidence" value="ECO:0007669"/>
    <property type="project" value="TreeGrafter"/>
</dbReference>
<dbReference type="InterPro" id="IPR027417">
    <property type="entry name" value="P-loop_NTPase"/>
</dbReference>
<dbReference type="EC" id="3.6.4.13" evidence="1"/>
<keyword evidence="2" id="KW-0547">Nucleotide-binding</keyword>